<keyword evidence="1" id="KW-0472">Membrane</keyword>
<keyword evidence="1" id="KW-0812">Transmembrane</keyword>
<feature type="transmembrane region" description="Helical" evidence="1">
    <location>
        <begin position="97"/>
        <end position="120"/>
    </location>
</feature>
<evidence type="ECO:0000313" key="3">
    <source>
        <dbReference type="Proteomes" id="UP000677913"/>
    </source>
</evidence>
<organism evidence="2 3">
    <name type="scientific">Actinocrinis puniceicyclus</name>
    <dbReference type="NCBI Taxonomy" id="977794"/>
    <lineage>
        <taxon>Bacteria</taxon>
        <taxon>Bacillati</taxon>
        <taxon>Actinomycetota</taxon>
        <taxon>Actinomycetes</taxon>
        <taxon>Catenulisporales</taxon>
        <taxon>Actinospicaceae</taxon>
        <taxon>Actinocrinis</taxon>
    </lineage>
</organism>
<dbReference type="RefSeq" id="WP_211471060.1">
    <property type="nucleotide sequence ID" value="NZ_JAGSXH010000130.1"/>
</dbReference>
<gene>
    <name evidence="2" type="ORF">KGA66_24415</name>
</gene>
<protein>
    <submittedName>
        <fullName evidence="2">Uncharacterized protein</fullName>
    </submittedName>
</protein>
<feature type="transmembrane region" description="Helical" evidence="1">
    <location>
        <begin position="183"/>
        <end position="206"/>
    </location>
</feature>
<name>A0A8J7WPE1_9ACTN</name>
<reference evidence="2" key="1">
    <citation type="submission" date="2021-04" db="EMBL/GenBank/DDBJ databases">
        <title>Genome based classification of Actinospica acidithermotolerans sp. nov., an actinobacterium isolated from an Indonesian hot spring.</title>
        <authorList>
            <person name="Kusuma A.B."/>
            <person name="Putra K.E."/>
            <person name="Nafisah S."/>
            <person name="Loh J."/>
            <person name="Nouioui I."/>
            <person name="Goodfellow M."/>
        </authorList>
    </citation>
    <scope>NUCLEOTIDE SEQUENCE</scope>
    <source>
        <strain evidence="2">DSM 45618</strain>
    </source>
</reference>
<keyword evidence="3" id="KW-1185">Reference proteome</keyword>
<comment type="caution">
    <text evidence="2">The sequence shown here is derived from an EMBL/GenBank/DDBJ whole genome shotgun (WGS) entry which is preliminary data.</text>
</comment>
<evidence type="ECO:0000313" key="2">
    <source>
        <dbReference type="EMBL" id="MBS2966211.1"/>
    </source>
</evidence>
<evidence type="ECO:0000256" key="1">
    <source>
        <dbReference type="SAM" id="Phobius"/>
    </source>
</evidence>
<feature type="transmembrane region" description="Helical" evidence="1">
    <location>
        <begin position="54"/>
        <end position="76"/>
    </location>
</feature>
<proteinExistence type="predicted"/>
<keyword evidence="1" id="KW-1133">Transmembrane helix</keyword>
<dbReference type="Proteomes" id="UP000677913">
    <property type="component" value="Unassembled WGS sequence"/>
</dbReference>
<feature type="transmembrane region" description="Helical" evidence="1">
    <location>
        <begin position="27"/>
        <end position="48"/>
    </location>
</feature>
<accession>A0A8J7WPE1</accession>
<sequence>MTSTSSVSHRKVPTAAPVGGADGNERLTAITGALLLVLFAAEGVTILSVRGLLYWHYFIGLLLVGPVCLKIGSTGYRFASYYAGRRDYVRKGPPTPLLRLLGPFVVLTTVGVLGTGIALGVAKSSTYHGIPLLFLHKASFVLWGGVMTIHVLAYILRLPGLVHADLRSTRAYGAARAVGGRNLRWSIAAVALGGGVAAAMLGAHLASAWQR</sequence>
<dbReference type="AlphaFoldDB" id="A0A8J7WPE1"/>
<feature type="transmembrane region" description="Helical" evidence="1">
    <location>
        <begin position="140"/>
        <end position="162"/>
    </location>
</feature>
<dbReference type="EMBL" id="JAGSXH010000130">
    <property type="protein sequence ID" value="MBS2966211.1"/>
    <property type="molecule type" value="Genomic_DNA"/>
</dbReference>